<accession>A0A0A8XY21</accession>
<dbReference type="EMBL" id="GBRH01278986">
    <property type="protein sequence ID" value="JAD18909.1"/>
    <property type="molecule type" value="Transcribed_RNA"/>
</dbReference>
<reference evidence="1" key="1">
    <citation type="submission" date="2014-09" db="EMBL/GenBank/DDBJ databases">
        <authorList>
            <person name="Magalhaes I.L.F."/>
            <person name="Oliveira U."/>
            <person name="Santos F.R."/>
            <person name="Vidigal T.H.D.A."/>
            <person name="Brescovit A.D."/>
            <person name="Santos A.J."/>
        </authorList>
    </citation>
    <scope>NUCLEOTIDE SEQUENCE</scope>
    <source>
        <tissue evidence="1">Shoot tissue taken approximately 20 cm above the soil surface</tissue>
    </source>
</reference>
<sequence>MNFLYILKGNSTFTHHFLVVEPLQNTGFILV</sequence>
<name>A0A0A8XY21_ARUDO</name>
<proteinExistence type="predicted"/>
<protein>
    <submittedName>
        <fullName evidence="1">Uncharacterized protein</fullName>
    </submittedName>
</protein>
<organism evidence="1">
    <name type="scientific">Arundo donax</name>
    <name type="common">Giant reed</name>
    <name type="synonym">Donax arundinaceus</name>
    <dbReference type="NCBI Taxonomy" id="35708"/>
    <lineage>
        <taxon>Eukaryota</taxon>
        <taxon>Viridiplantae</taxon>
        <taxon>Streptophyta</taxon>
        <taxon>Embryophyta</taxon>
        <taxon>Tracheophyta</taxon>
        <taxon>Spermatophyta</taxon>
        <taxon>Magnoliopsida</taxon>
        <taxon>Liliopsida</taxon>
        <taxon>Poales</taxon>
        <taxon>Poaceae</taxon>
        <taxon>PACMAD clade</taxon>
        <taxon>Arundinoideae</taxon>
        <taxon>Arundineae</taxon>
        <taxon>Arundo</taxon>
    </lineage>
</organism>
<dbReference type="AlphaFoldDB" id="A0A0A8XY21"/>
<evidence type="ECO:0000313" key="1">
    <source>
        <dbReference type="EMBL" id="JAD18909.1"/>
    </source>
</evidence>
<reference evidence="1" key="2">
    <citation type="journal article" date="2015" name="Data Brief">
        <title>Shoot transcriptome of the giant reed, Arundo donax.</title>
        <authorList>
            <person name="Barrero R.A."/>
            <person name="Guerrero F.D."/>
            <person name="Moolhuijzen P."/>
            <person name="Goolsby J.A."/>
            <person name="Tidwell J."/>
            <person name="Bellgard S.E."/>
            <person name="Bellgard M.I."/>
        </authorList>
    </citation>
    <scope>NUCLEOTIDE SEQUENCE</scope>
    <source>
        <tissue evidence="1">Shoot tissue taken approximately 20 cm above the soil surface</tissue>
    </source>
</reference>